<dbReference type="Pfam" id="PF12796">
    <property type="entry name" value="Ank_2"/>
    <property type="match status" value="1"/>
</dbReference>
<dbReference type="SUPFAM" id="SSF48403">
    <property type="entry name" value="Ankyrin repeat"/>
    <property type="match status" value="1"/>
</dbReference>
<proteinExistence type="predicted"/>
<protein>
    <submittedName>
        <fullName evidence="4">Predicted protein</fullName>
    </submittedName>
</protein>
<keyword evidence="5" id="KW-1185">Reference proteome</keyword>
<evidence type="ECO:0000313" key="4">
    <source>
        <dbReference type="EMBL" id="EFC37216.1"/>
    </source>
</evidence>
<evidence type="ECO:0000256" key="3">
    <source>
        <dbReference type="PROSITE-ProRule" id="PRU00023"/>
    </source>
</evidence>
<dbReference type="RefSeq" id="XP_002669960.1">
    <property type="nucleotide sequence ID" value="XM_002669914.1"/>
</dbReference>
<reference evidence="4 5" key="1">
    <citation type="journal article" date="2010" name="Cell">
        <title>The genome of Naegleria gruberi illuminates early eukaryotic versatility.</title>
        <authorList>
            <person name="Fritz-Laylin L.K."/>
            <person name="Prochnik S.E."/>
            <person name="Ginger M.L."/>
            <person name="Dacks J.B."/>
            <person name="Carpenter M.L."/>
            <person name="Field M.C."/>
            <person name="Kuo A."/>
            <person name="Paredez A."/>
            <person name="Chapman J."/>
            <person name="Pham J."/>
            <person name="Shu S."/>
            <person name="Neupane R."/>
            <person name="Cipriano M."/>
            <person name="Mancuso J."/>
            <person name="Tu H."/>
            <person name="Salamov A."/>
            <person name="Lindquist E."/>
            <person name="Shapiro H."/>
            <person name="Lucas S."/>
            <person name="Grigoriev I.V."/>
            <person name="Cande W.Z."/>
            <person name="Fulton C."/>
            <person name="Rokhsar D.S."/>
            <person name="Dawson S.C."/>
        </authorList>
    </citation>
    <scope>NUCLEOTIDE SEQUENCE [LARGE SCALE GENOMIC DNA]</scope>
    <source>
        <strain evidence="4 5">NEG-M</strain>
    </source>
</reference>
<dbReference type="PANTHER" id="PTHR24173:SF74">
    <property type="entry name" value="ANKYRIN REPEAT DOMAIN-CONTAINING PROTEIN 16"/>
    <property type="match status" value="1"/>
</dbReference>
<dbReference type="InParanoid" id="D2W0X0"/>
<dbReference type="OrthoDB" id="539213at2759"/>
<evidence type="ECO:0000256" key="1">
    <source>
        <dbReference type="ARBA" id="ARBA00022737"/>
    </source>
</evidence>
<name>D2W0X0_NAEGR</name>
<dbReference type="PROSITE" id="PS50297">
    <property type="entry name" value="ANK_REP_REGION"/>
    <property type="match status" value="1"/>
</dbReference>
<dbReference type="Gene3D" id="1.25.40.20">
    <property type="entry name" value="Ankyrin repeat-containing domain"/>
    <property type="match status" value="1"/>
</dbReference>
<keyword evidence="1" id="KW-0677">Repeat</keyword>
<dbReference type="PANTHER" id="PTHR24173">
    <property type="entry name" value="ANKYRIN REPEAT CONTAINING"/>
    <property type="match status" value="1"/>
</dbReference>
<gene>
    <name evidence="4" type="ORF">NAEGRDRAFT_75008</name>
</gene>
<dbReference type="Proteomes" id="UP000006671">
    <property type="component" value="Unassembled WGS sequence"/>
</dbReference>
<sequence>MNQHMSFISEEEFVFSCLDTDRVETVRTMLENGANPESEFNGSSALMVACFSGNSKVVRMLIQCGASLDRKNQEDEGVVFVAAKNNQDGLTPYQIASKLNHVECARTISDYMKSIY</sequence>
<organism evidence="5">
    <name type="scientific">Naegleria gruberi</name>
    <name type="common">Amoeba</name>
    <dbReference type="NCBI Taxonomy" id="5762"/>
    <lineage>
        <taxon>Eukaryota</taxon>
        <taxon>Discoba</taxon>
        <taxon>Heterolobosea</taxon>
        <taxon>Tetramitia</taxon>
        <taxon>Eutetramitia</taxon>
        <taxon>Vahlkampfiidae</taxon>
        <taxon>Naegleria</taxon>
    </lineage>
</organism>
<dbReference type="InterPro" id="IPR036770">
    <property type="entry name" value="Ankyrin_rpt-contain_sf"/>
</dbReference>
<dbReference type="KEGG" id="ngr:NAEGRDRAFT_75008"/>
<dbReference type="EMBL" id="GG738920">
    <property type="protein sequence ID" value="EFC37216.1"/>
    <property type="molecule type" value="Genomic_DNA"/>
</dbReference>
<dbReference type="PROSITE" id="PS50088">
    <property type="entry name" value="ANK_REPEAT"/>
    <property type="match status" value="1"/>
</dbReference>
<dbReference type="InterPro" id="IPR002110">
    <property type="entry name" value="Ankyrin_rpt"/>
</dbReference>
<keyword evidence="2 3" id="KW-0040">ANK repeat</keyword>
<dbReference type="AlphaFoldDB" id="D2W0X0"/>
<dbReference type="SMART" id="SM00248">
    <property type="entry name" value="ANK"/>
    <property type="match status" value="3"/>
</dbReference>
<dbReference type="VEuPathDB" id="AmoebaDB:NAEGRDRAFT_75008"/>
<evidence type="ECO:0000256" key="2">
    <source>
        <dbReference type="ARBA" id="ARBA00023043"/>
    </source>
</evidence>
<evidence type="ECO:0000313" key="5">
    <source>
        <dbReference type="Proteomes" id="UP000006671"/>
    </source>
</evidence>
<feature type="repeat" description="ANK" evidence="3">
    <location>
        <begin position="41"/>
        <end position="73"/>
    </location>
</feature>
<accession>D2W0X0</accession>
<dbReference type="GeneID" id="8856970"/>